<evidence type="ECO:0000313" key="2">
    <source>
        <dbReference type="EMBL" id="OWZ07420.1"/>
    </source>
</evidence>
<gene>
    <name evidence="2" type="ORF">PHMEG_00020191</name>
</gene>
<dbReference type="EMBL" id="NBNE01003548">
    <property type="protein sequence ID" value="OWZ07420.1"/>
    <property type="molecule type" value="Genomic_DNA"/>
</dbReference>
<sequence>MDGSSVGSPNTSATHVARTDCPHLADPEWEALQRLSTVIGEAAVATMLRTLSPTEQHGVAMGFIMREQREVASAKPVPPGETPRKAYLNTYESFKEELKLAFEPRQNEFRSRAGFLDLQQGNYDVQAYAQRVRYLVSNVVTDSMNKATKAVTFMKGLRDEPVKTYLFREYPGTLEAAITLAMQEGFSLKQAKLHTNVPRPPRPAAKTEVMRIYNGHAMLRTAAPSERESHCKVQDDMSNLVILKAKSMTKRADSLRVLVDSGASNYFVRQQSLSLLDFEDKHVPRSQLEVRLATGAIVKTENSVIRAHF</sequence>
<evidence type="ECO:0000259" key="1">
    <source>
        <dbReference type="Pfam" id="PF03732"/>
    </source>
</evidence>
<accession>A0A225VSC9</accession>
<dbReference type="Pfam" id="PF03732">
    <property type="entry name" value="Retrotrans_gag"/>
    <property type="match status" value="1"/>
</dbReference>
<name>A0A225VSC9_9STRA</name>
<reference evidence="3" key="1">
    <citation type="submission" date="2017-03" db="EMBL/GenBank/DDBJ databases">
        <title>Phytopthora megakarya and P. palmivora, two closely related causual agents of cacao black pod achieved similar genome size and gene model numbers by different mechanisms.</title>
        <authorList>
            <person name="Ali S."/>
            <person name="Shao J."/>
            <person name="Larry D.J."/>
            <person name="Kronmiller B."/>
            <person name="Shen D."/>
            <person name="Strem M.D."/>
            <person name="Melnick R.L."/>
            <person name="Guiltinan M.J."/>
            <person name="Tyler B.M."/>
            <person name="Meinhardt L.W."/>
            <person name="Bailey B.A."/>
        </authorList>
    </citation>
    <scope>NUCLEOTIDE SEQUENCE [LARGE SCALE GENOMIC DNA]</scope>
    <source>
        <strain evidence="3">zdho120</strain>
    </source>
</reference>
<dbReference type="AlphaFoldDB" id="A0A225VSC9"/>
<dbReference type="InterPro" id="IPR005162">
    <property type="entry name" value="Retrotrans_gag_dom"/>
</dbReference>
<dbReference type="OrthoDB" id="94698at2759"/>
<comment type="caution">
    <text evidence="2">The sequence shown here is derived from an EMBL/GenBank/DDBJ whole genome shotgun (WGS) entry which is preliminary data.</text>
</comment>
<organism evidence="2 3">
    <name type="scientific">Phytophthora megakarya</name>
    <dbReference type="NCBI Taxonomy" id="4795"/>
    <lineage>
        <taxon>Eukaryota</taxon>
        <taxon>Sar</taxon>
        <taxon>Stramenopiles</taxon>
        <taxon>Oomycota</taxon>
        <taxon>Peronosporomycetes</taxon>
        <taxon>Peronosporales</taxon>
        <taxon>Peronosporaceae</taxon>
        <taxon>Phytophthora</taxon>
    </lineage>
</organism>
<proteinExistence type="predicted"/>
<feature type="domain" description="Retrotransposon gag" evidence="1">
    <location>
        <begin position="88"/>
        <end position="159"/>
    </location>
</feature>
<evidence type="ECO:0000313" key="3">
    <source>
        <dbReference type="Proteomes" id="UP000198211"/>
    </source>
</evidence>
<dbReference type="Proteomes" id="UP000198211">
    <property type="component" value="Unassembled WGS sequence"/>
</dbReference>
<keyword evidence="3" id="KW-1185">Reference proteome</keyword>
<protein>
    <recommendedName>
        <fullName evidence="1">Retrotransposon gag domain-containing protein</fullName>
    </recommendedName>
</protein>